<dbReference type="RefSeq" id="XP_022336495.1">
    <property type="nucleotide sequence ID" value="XM_022480787.1"/>
</dbReference>
<feature type="domain" description="G" evidence="1">
    <location>
        <begin position="301"/>
        <end position="353"/>
    </location>
</feature>
<reference evidence="4" key="1">
    <citation type="submission" date="2025-08" db="UniProtKB">
        <authorList>
            <consortium name="RefSeq"/>
        </authorList>
    </citation>
    <scope>IDENTIFICATION</scope>
    <source>
        <tissue evidence="4">Whole sample</tissue>
    </source>
</reference>
<evidence type="ECO:0000259" key="2">
    <source>
        <dbReference type="Pfam" id="PF21516"/>
    </source>
</evidence>
<dbReference type="InterPro" id="IPR052807">
    <property type="entry name" value="Mito_transl_resp_regulator"/>
</dbReference>
<dbReference type="Pfam" id="PF21516">
    <property type="entry name" value="YqeH-like_C"/>
    <property type="match status" value="1"/>
</dbReference>
<dbReference type="OrthoDB" id="1696305at2759"/>
<dbReference type="CDD" id="cd01855">
    <property type="entry name" value="YqeH"/>
    <property type="match status" value="1"/>
</dbReference>
<organism evidence="3 4">
    <name type="scientific">Crassostrea virginica</name>
    <name type="common">Eastern oyster</name>
    <dbReference type="NCBI Taxonomy" id="6565"/>
    <lineage>
        <taxon>Eukaryota</taxon>
        <taxon>Metazoa</taxon>
        <taxon>Spiralia</taxon>
        <taxon>Lophotrochozoa</taxon>
        <taxon>Mollusca</taxon>
        <taxon>Bivalvia</taxon>
        <taxon>Autobranchia</taxon>
        <taxon>Pteriomorphia</taxon>
        <taxon>Ostreida</taxon>
        <taxon>Ostreoidea</taxon>
        <taxon>Ostreidae</taxon>
        <taxon>Crassostrea</taxon>
    </lineage>
</organism>
<dbReference type="PANTHER" id="PTHR46406:SF1">
    <property type="entry name" value="NITRIC OXIDE-ASSOCIATED PROTEIN 1"/>
    <property type="match status" value="1"/>
</dbReference>
<feature type="domain" description="NOA1/YqeH-like C-terminal" evidence="2">
    <location>
        <begin position="524"/>
        <end position="628"/>
    </location>
</feature>
<proteinExistence type="predicted"/>
<dbReference type="KEGG" id="cvn:111132873"/>
<dbReference type="GO" id="GO:0005525">
    <property type="term" value="F:GTP binding"/>
    <property type="evidence" value="ECO:0007669"/>
    <property type="project" value="InterPro"/>
</dbReference>
<evidence type="ECO:0000313" key="3">
    <source>
        <dbReference type="Proteomes" id="UP000694844"/>
    </source>
</evidence>
<evidence type="ECO:0000313" key="4">
    <source>
        <dbReference type="RefSeq" id="XP_022336495.1"/>
    </source>
</evidence>
<dbReference type="InterPro" id="IPR048422">
    <property type="entry name" value="NOA1/YqeH-like_C"/>
</dbReference>
<dbReference type="Pfam" id="PF01926">
    <property type="entry name" value="MMR_HSR1"/>
    <property type="match status" value="1"/>
</dbReference>
<dbReference type="SUPFAM" id="SSF52540">
    <property type="entry name" value="P-loop containing nucleoside triphosphate hydrolases"/>
    <property type="match status" value="2"/>
</dbReference>
<protein>
    <submittedName>
        <fullName evidence="4">Nitric oxide-associated protein 1-like</fullName>
    </submittedName>
</protein>
<sequence>MCYTMEVLTRWMTRRYFLYGASGRSCQLMNSLFLSTSRHNNCSFKSKRRKPRYTDAIPIPSPAVVEMTLKDDQVSNEQKDMKTGKLDFFTSEFKDKVEEITKELNGVGRKANPLSIYGTPDKSIEISAVPCGGCGALLHCQDFTQPGYIPSEVFKELTVDQLKDAKCQKCHKIQYQNSVIDIRASDEQALKIIKEILNKRRCLVLLVIDLFDIENSIPDFIPFLIPQRMPIVVIGNKVDVIPQDNPQYLKAVKDTVLESCGHCGLGNHNIKNVSLISAKTGYGVEKLISTLLEFWGMLGDVYMIGTVNSGKSTLYNALLNSDYCNHKIRDVVCRATVSALPGTTISTLKFPVINSKTNWLMAMRRRRLHETKAKDMLRHVKDGERTRNSKKLMASSKFTTLRGAVEKTDFDEDEERRSQFTGFDLSAYEYGIKKVKTNDGKEFVREKLAKYDENNYPNSCFFHDTPGFLSDLQILSFLQPDELRLITPTKKIVPHCILLKPDNTAFITGLGRVDYLEGNQDVMLVIYVSPKLPIHIVSKLEAEDFYNKNIGTDVLGLPLGDKSRLEKLPPLESKDIRIQPRENTYNVAAADIQLSSLGWVSIAGMLHTAEVDVTLRVYTPGARGIYLRPPMLKNAHVFHLNRIKNTLKYRRNKPKIKPFFH</sequence>
<dbReference type="InterPro" id="IPR027417">
    <property type="entry name" value="P-loop_NTPase"/>
</dbReference>
<dbReference type="Gene3D" id="3.40.50.300">
    <property type="entry name" value="P-loop containing nucleotide triphosphate hydrolases"/>
    <property type="match status" value="1"/>
</dbReference>
<gene>
    <name evidence="4" type="primary">LOC111132873</name>
</gene>
<dbReference type="PANTHER" id="PTHR46406">
    <property type="entry name" value="NITRIC OXIDE-ASSOCIATED PROTEIN 1"/>
    <property type="match status" value="1"/>
</dbReference>
<dbReference type="GeneID" id="111132873"/>
<name>A0A8B8E8M8_CRAVI</name>
<accession>A0A8B8E8M8</accession>
<dbReference type="InterPro" id="IPR006073">
    <property type="entry name" value="GTP-bd"/>
</dbReference>
<keyword evidence="3" id="KW-1185">Reference proteome</keyword>
<evidence type="ECO:0000259" key="1">
    <source>
        <dbReference type="Pfam" id="PF01926"/>
    </source>
</evidence>
<dbReference type="AlphaFoldDB" id="A0A8B8E8M8"/>
<dbReference type="Proteomes" id="UP000694844">
    <property type="component" value="Chromosome 5"/>
</dbReference>